<feature type="compositionally biased region" description="Basic and acidic residues" evidence="1">
    <location>
        <begin position="41"/>
        <end position="52"/>
    </location>
</feature>
<protein>
    <submittedName>
        <fullName evidence="2">Uncharacterized protein</fullName>
    </submittedName>
</protein>
<dbReference type="AlphaFoldDB" id="A0A413JSP7"/>
<proteinExistence type="predicted"/>
<organism evidence="2 3">
    <name type="scientific">Bacteroides fragilis</name>
    <dbReference type="NCBI Taxonomy" id="817"/>
    <lineage>
        <taxon>Bacteria</taxon>
        <taxon>Pseudomonadati</taxon>
        <taxon>Bacteroidota</taxon>
        <taxon>Bacteroidia</taxon>
        <taxon>Bacteroidales</taxon>
        <taxon>Bacteroidaceae</taxon>
        <taxon>Bacteroides</taxon>
    </lineage>
</organism>
<gene>
    <name evidence="2" type="ORF">DXA27_22070</name>
</gene>
<evidence type="ECO:0000313" key="3">
    <source>
        <dbReference type="Proteomes" id="UP000284614"/>
    </source>
</evidence>
<evidence type="ECO:0000256" key="1">
    <source>
        <dbReference type="SAM" id="MobiDB-lite"/>
    </source>
</evidence>
<dbReference type="Proteomes" id="UP000284614">
    <property type="component" value="Unassembled WGS sequence"/>
</dbReference>
<feature type="region of interest" description="Disordered" evidence="1">
    <location>
        <begin position="41"/>
        <end position="66"/>
    </location>
</feature>
<dbReference type="EMBL" id="QSDG01000032">
    <property type="protein sequence ID" value="RGY64285.1"/>
    <property type="molecule type" value="Genomic_DNA"/>
</dbReference>
<feature type="compositionally biased region" description="Basic residues" evidence="1">
    <location>
        <begin position="53"/>
        <end position="66"/>
    </location>
</feature>
<sequence length="87" mass="10445">MQNYFICRESPFRTKAAGHTAEKTLIRFQKNPFYFLLTKKEENKKTGPDGKVRNRGRQSSKVQHNRMWIRRSETGSLFTECYHKYQL</sequence>
<comment type="caution">
    <text evidence="2">The sequence shown here is derived from an EMBL/GenBank/DDBJ whole genome shotgun (WGS) entry which is preliminary data.</text>
</comment>
<reference evidence="2 3" key="1">
    <citation type="submission" date="2018-08" db="EMBL/GenBank/DDBJ databases">
        <title>A genome reference for cultivated species of the human gut microbiota.</title>
        <authorList>
            <person name="Zou Y."/>
            <person name="Xue W."/>
            <person name="Luo G."/>
        </authorList>
    </citation>
    <scope>NUCLEOTIDE SEQUENCE [LARGE SCALE GENOMIC DNA]</scope>
    <source>
        <strain evidence="2 3">OF01-1</strain>
    </source>
</reference>
<accession>A0A413JSP7</accession>
<name>A0A413JSP7_BACFG</name>
<evidence type="ECO:0000313" key="2">
    <source>
        <dbReference type="EMBL" id="RGY64285.1"/>
    </source>
</evidence>